<dbReference type="EMBL" id="CP002452">
    <property type="protein sequence ID" value="ADV45658.1"/>
    <property type="molecule type" value="Genomic_DNA"/>
</dbReference>
<dbReference type="HOGENOM" id="CLU_181606_0_0_7"/>
<organism evidence="1 2">
    <name type="scientific">Nitratifractor salsuginis (strain DSM 16511 / JCM 12458 / E9I37-1)</name>
    <dbReference type="NCBI Taxonomy" id="749222"/>
    <lineage>
        <taxon>Bacteria</taxon>
        <taxon>Pseudomonadati</taxon>
        <taxon>Campylobacterota</taxon>
        <taxon>Epsilonproteobacteria</taxon>
        <taxon>Campylobacterales</taxon>
        <taxon>Sulfurovaceae</taxon>
        <taxon>Nitratifractor</taxon>
    </lineage>
</organism>
<dbReference type="KEGG" id="nsa:Nitsa_0388"/>
<accession>E6X000</accession>
<keyword evidence="2" id="KW-1185">Reference proteome</keyword>
<gene>
    <name evidence="1" type="ordered locus">Nitsa_0388</name>
</gene>
<reference evidence="2" key="2">
    <citation type="submission" date="2011-01" db="EMBL/GenBank/DDBJ databases">
        <title>The complete genome of Nitratifractor salsuginis DSM 16511.</title>
        <authorList>
            <consortium name="US DOE Joint Genome Institute (JGI-PGF)"/>
            <person name="Lucas S."/>
            <person name="Copeland A."/>
            <person name="Lapidus A."/>
            <person name="Bruce D."/>
            <person name="Goodwin L."/>
            <person name="Pitluck S."/>
            <person name="Kyrpides N."/>
            <person name="Mavromatis K."/>
            <person name="Ivanova N."/>
            <person name="Mikhailova N."/>
            <person name="Zeytun A."/>
            <person name="Detter J.C."/>
            <person name="Tapia R."/>
            <person name="Han C."/>
            <person name="Land M."/>
            <person name="Hauser L."/>
            <person name="Markowitz V."/>
            <person name="Cheng J.-F."/>
            <person name="Hugenholtz P."/>
            <person name="Woyke T."/>
            <person name="Wu D."/>
            <person name="Tindall B."/>
            <person name="Schuetze A."/>
            <person name="Brambilla E."/>
            <person name="Klenk H.-P."/>
            <person name="Eisen J.A."/>
        </authorList>
    </citation>
    <scope>NUCLEOTIDE SEQUENCE [LARGE SCALE GENOMIC DNA]</scope>
    <source>
        <strain evidence="2">DSM 16511 / JCM 12458 / E9I37-1</strain>
    </source>
</reference>
<dbReference type="AlphaFoldDB" id="E6X000"/>
<evidence type="ECO:0000313" key="1">
    <source>
        <dbReference type="EMBL" id="ADV45658.1"/>
    </source>
</evidence>
<reference evidence="1 2" key="1">
    <citation type="journal article" date="2011" name="Stand. Genomic Sci.">
        <title>Complete genome sequence of Nitratifractor salsuginis type strain (E9I37-1).</title>
        <authorList>
            <person name="Anderson I."/>
            <person name="Sikorski J."/>
            <person name="Zeytun A."/>
            <person name="Nolan M."/>
            <person name="Lapidus A."/>
            <person name="Lucas S."/>
            <person name="Hammon N."/>
            <person name="Deshpande S."/>
            <person name="Cheng J.F."/>
            <person name="Tapia R."/>
            <person name="Han C."/>
            <person name="Goodwin L."/>
            <person name="Pitluck S."/>
            <person name="Liolios K."/>
            <person name="Pagani I."/>
            <person name="Ivanova N."/>
            <person name="Huntemann M."/>
            <person name="Mavromatis K."/>
            <person name="Ovchinikova G."/>
            <person name="Pati A."/>
            <person name="Chen A."/>
            <person name="Palaniappan K."/>
            <person name="Land M."/>
            <person name="Hauser L."/>
            <person name="Brambilla E.M."/>
            <person name="Ngatchou-Djao O.D."/>
            <person name="Rohde M."/>
            <person name="Tindall B.J."/>
            <person name="Goker M."/>
            <person name="Detter J.C."/>
            <person name="Woyke T."/>
            <person name="Bristow J."/>
            <person name="Eisen J.A."/>
            <person name="Markowitz V."/>
            <person name="Hugenholtz P."/>
            <person name="Klenk H.P."/>
            <person name="Kyrpides N.C."/>
        </authorList>
    </citation>
    <scope>NUCLEOTIDE SEQUENCE [LARGE SCALE GENOMIC DNA]</scope>
    <source>
        <strain evidence="2">DSM 16511 / JCM 12458 / E9I37-1</strain>
    </source>
</reference>
<dbReference type="OrthoDB" id="5334614at2"/>
<dbReference type="STRING" id="749222.Nitsa_0388"/>
<proteinExistence type="predicted"/>
<protein>
    <submittedName>
        <fullName evidence="1">Uncharacterized protein</fullName>
    </submittedName>
</protein>
<sequence length="94" mass="10942">MRKCIEAHIRMEERYEGLSLTYGDNPELKKEVFDAVEATIKETGLKPEIFDNPSSDHPENEGIYLEFHEDVQREAGDFFQRVLDKLHLVCESDV</sequence>
<evidence type="ECO:0000313" key="2">
    <source>
        <dbReference type="Proteomes" id="UP000008633"/>
    </source>
</evidence>
<dbReference type="Proteomes" id="UP000008633">
    <property type="component" value="Chromosome"/>
</dbReference>
<dbReference type="RefSeq" id="WP_013553354.1">
    <property type="nucleotide sequence ID" value="NC_014935.1"/>
</dbReference>
<name>E6X000_NITSE</name>